<dbReference type="SUPFAM" id="SSF46785">
    <property type="entry name" value="Winged helix' DNA-binding domain"/>
    <property type="match status" value="1"/>
</dbReference>
<evidence type="ECO:0000259" key="9">
    <source>
        <dbReference type="Pfam" id="PF00593"/>
    </source>
</evidence>
<evidence type="ECO:0000256" key="8">
    <source>
        <dbReference type="ARBA" id="ARBA00023237"/>
    </source>
</evidence>
<evidence type="ECO:0000313" key="11">
    <source>
        <dbReference type="EMBL" id="KAA6342830.1"/>
    </source>
</evidence>
<dbReference type="Gene3D" id="2.170.130.10">
    <property type="entry name" value="TonB-dependent receptor, plug domain"/>
    <property type="match status" value="1"/>
</dbReference>
<evidence type="ECO:0000256" key="3">
    <source>
        <dbReference type="ARBA" id="ARBA00022692"/>
    </source>
</evidence>
<dbReference type="PANTHER" id="PTHR30069">
    <property type="entry name" value="TONB-DEPENDENT OUTER MEMBRANE RECEPTOR"/>
    <property type="match status" value="1"/>
</dbReference>
<dbReference type="SUPFAM" id="SSF49464">
    <property type="entry name" value="Carboxypeptidase regulatory domain-like"/>
    <property type="match status" value="1"/>
</dbReference>
<name>A0A5J4SBX0_9ZZZZ</name>
<keyword evidence="5" id="KW-0798">TonB box</keyword>
<dbReference type="InterPro" id="IPR036390">
    <property type="entry name" value="WH_DNA-bd_sf"/>
</dbReference>
<dbReference type="InterPro" id="IPR000531">
    <property type="entry name" value="Beta-barrel_TonB"/>
</dbReference>
<gene>
    <name evidence="11" type="ORF">EZS27_009443</name>
</gene>
<dbReference type="Pfam" id="PF13715">
    <property type="entry name" value="CarbopepD_reg_2"/>
    <property type="match status" value="1"/>
</dbReference>
<dbReference type="Gene3D" id="2.60.40.1120">
    <property type="entry name" value="Carboxypeptidase-like, regulatory domain"/>
    <property type="match status" value="1"/>
</dbReference>
<comment type="caution">
    <text evidence="11">The sequence shown here is derived from an EMBL/GenBank/DDBJ whole genome shotgun (WGS) entry which is preliminary data.</text>
</comment>
<dbReference type="SUPFAM" id="SSF56935">
    <property type="entry name" value="Porins"/>
    <property type="match status" value="1"/>
</dbReference>
<evidence type="ECO:0000256" key="1">
    <source>
        <dbReference type="ARBA" id="ARBA00004571"/>
    </source>
</evidence>
<keyword evidence="3" id="KW-0812">Transmembrane</keyword>
<dbReference type="PANTHER" id="PTHR30069:SF29">
    <property type="entry name" value="HEMOGLOBIN AND HEMOGLOBIN-HAPTOGLOBIN-BINDING PROTEIN 1-RELATED"/>
    <property type="match status" value="1"/>
</dbReference>
<reference evidence="11" key="1">
    <citation type="submission" date="2019-03" db="EMBL/GenBank/DDBJ databases">
        <title>Single cell metagenomics reveals metabolic interactions within the superorganism composed of flagellate Streblomastix strix and complex community of Bacteroidetes bacteria on its surface.</title>
        <authorList>
            <person name="Treitli S.C."/>
            <person name="Kolisko M."/>
            <person name="Husnik F."/>
            <person name="Keeling P."/>
            <person name="Hampl V."/>
        </authorList>
    </citation>
    <scope>NUCLEOTIDE SEQUENCE</scope>
    <source>
        <strain evidence="11">STM</strain>
    </source>
</reference>
<dbReference type="Pfam" id="PF07715">
    <property type="entry name" value="Plug"/>
    <property type="match status" value="1"/>
</dbReference>
<keyword evidence="2" id="KW-0813">Transport</keyword>
<dbReference type="PROSITE" id="PS52016">
    <property type="entry name" value="TONB_DEPENDENT_REC_3"/>
    <property type="match status" value="1"/>
</dbReference>
<feature type="domain" description="TonB-dependent receptor plug" evidence="10">
    <location>
        <begin position="230"/>
        <end position="318"/>
    </location>
</feature>
<dbReference type="EMBL" id="SNRY01000303">
    <property type="protein sequence ID" value="KAA6342830.1"/>
    <property type="molecule type" value="Genomic_DNA"/>
</dbReference>
<dbReference type="InterPro" id="IPR012910">
    <property type="entry name" value="Plug_dom"/>
</dbReference>
<evidence type="ECO:0000256" key="7">
    <source>
        <dbReference type="ARBA" id="ARBA00023170"/>
    </source>
</evidence>
<dbReference type="InterPro" id="IPR037066">
    <property type="entry name" value="Plug_dom_sf"/>
</dbReference>
<proteinExistence type="predicted"/>
<dbReference type="Gene3D" id="2.40.170.20">
    <property type="entry name" value="TonB-dependent receptor, beta-barrel domain"/>
    <property type="match status" value="1"/>
</dbReference>
<accession>A0A5J4SBX0</accession>
<dbReference type="AlphaFoldDB" id="A0A5J4SBX0"/>
<dbReference type="GO" id="GO:0015344">
    <property type="term" value="F:siderophore uptake transmembrane transporter activity"/>
    <property type="evidence" value="ECO:0007669"/>
    <property type="project" value="TreeGrafter"/>
</dbReference>
<dbReference type="Pfam" id="PF01475">
    <property type="entry name" value="FUR"/>
    <property type="match status" value="1"/>
</dbReference>
<evidence type="ECO:0000256" key="6">
    <source>
        <dbReference type="ARBA" id="ARBA00023136"/>
    </source>
</evidence>
<evidence type="ECO:0000259" key="10">
    <source>
        <dbReference type="Pfam" id="PF07715"/>
    </source>
</evidence>
<keyword evidence="7 11" id="KW-0675">Receptor</keyword>
<keyword evidence="4" id="KW-0732">Signal</keyword>
<dbReference type="InterPro" id="IPR008969">
    <property type="entry name" value="CarboxyPept-like_regulatory"/>
</dbReference>
<protein>
    <submittedName>
        <fullName evidence="11">Putative TonB-dependent receptor</fullName>
    </submittedName>
</protein>
<dbReference type="GO" id="GO:0009279">
    <property type="term" value="C:cell outer membrane"/>
    <property type="evidence" value="ECO:0007669"/>
    <property type="project" value="UniProtKB-SubCell"/>
</dbReference>
<evidence type="ECO:0000256" key="2">
    <source>
        <dbReference type="ARBA" id="ARBA00022448"/>
    </source>
</evidence>
<feature type="domain" description="TonB-dependent receptor-like beta-barrel" evidence="9">
    <location>
        <begin position="388"/>
        <end position="805"/>
    </location>
</feature>
<organism evidence="11">
    <name type="scientific">termite gut metagenome</name>
    <dbReference type="NCBI Taxonomy" id="433724"/>
    <lineage>
        <taxon>unclassified sequences</taxon>
        <taxon>metagenomes</taxon>
        <taxon>organismal metagenomes</taxon>
    </lineage>
</organism>
<dbReference type="InterPro" id="IPR002481">
    <property type="entry name" value="FUR"/>
</dbReference>
<keyword evidence="6" id="KW-0472">Membrane</keyword>
<keyword evidence="8" id="KW-0998">Cell outer membrane</keyword>
<dbReference type="InterPro" id="IPR036942">
    <property type="entry name" value="Beta-barrel_TonB_sf"/>
</dbReference>
<dbReference type="InterPro" id="IPR039426">
    <property type="entry name" value="TonB-dep_rcpt-like"/>
</dbReference>
<dbReference type="Pfam" id="PF00593">
    <property type="entry name" value="TonB_dep_Rec_b-barrel"/>
    <property type="match status" value="1"/>
</dbReference>
<sequence>MDDDLCHEDIEKQLSGKIDRVTIYRILQGFCNDGKVQKFTVKTVKPSYAGNHHDNHLHFRCVKCNTISCIDESVAVSELPPNYSISSVSSLISGYCPDCQSLLKTFCLTLLFCFTQLNVFAQHQITVLDKTTREPVVFANIYYPDTKTGTYTDMDGKFSINTSNQSLLIQVSSLGYKTFLETLPLQEKNLTIYMEQSVHELQEIVVSDNSSKLQGENVMNVEKLNLNNNASRQGISLSEKLSTVAGVSNFTTGAGIGKPVIRGLSGNRIAVFSQGIRIENQQWGDEHGLGLDENGYERVEIIKGPASLLYGSDALGGVLYFSEERYAKESSIEAVLRSEFNTNTNGWRNKGAFKLSKERLHWNLFDAYTTHKDYRDGNNNFVPNSRFHTGDFKTVLGYTGDRFISSLKYGFLKEEYGLTEAETDDANGDGGRQPELPYQNLTTHLIGLENTIFFYNDLKLKVDMGYIFNNRKEFENNEVAALDMDLGTISYNAKWYLPKIQKRWTLIAGSQGLYQTNTNHGEERLIPNAATADIGVFAVSNYYYSEKSYWQAGMRVDGRHVNGNESAGEETFIPTFSKSYFAFNFSTGVFQQIAEKWSFRTNLSSGYRAPTMFELLSDGVHEGTNRYEIGNAQLKTENNYQIDASLNYQSKHVEWFVSPYFNYIRNYIYLQPSSGIIDELPVYHYTQTEAYLYGGETGFHFHPHPLDWLHLEGSYSNTFGTDKEHNDLPLIPSQKLNIMVSASFPGKKWIGKFSVYLHNQYSLAQNHVAGYETKTPAYDLFNAGLAFEWDINKQKLLFHVTVNNLFNEAYYDHLSRYKTENIYNMGRNFNFGLNIPLELSMKK</sequence>
<dbReference type="GO" id="GO:0003700">
    <property type="term" value="F:DNA-binding transcription factor activity"/>
    <property type="evidence" value="ECO:0007669"/>
    <property type="project" value="InterPro"/>
</dbReference>
<evidence type="ECO:0000256" key="5">
    <source>
        <dbReference type="ARBA" id="ARBA00023077"/>
    </source>
</evidence>
<dbReference type="GO" id="GO:0044718">
    <property type="term" value="P:siderophore transmembrane transport"/>
    <property type="evidence" value="ECO:0007669"/>
    <property type="project" value="TreeGrafter"/>
</dbReference>
<comment type="subcellular location">
    <subcellularLocation>
        <location evidence="1">Cell outer membrane</location>
        <topology evidence="1">Multi-pass membrane protein</topology>
    </subcellularLocation>
</comment>
<evidence type="ECO:0000256" key="4">
    <source>
        <dbReference type="ARBA" id="ARBA00022729"/>
    </source>
</evidence>